<accession>A0AAV2HHD4</accession>
<dbReference type="InterPro" id="IPR036055">
    <property type="entry name" value="LDL_receptor-like_sf"/>
</dbReference>
<dbReference type="SUPFAM" id="SSF57424">
    <property type="entry name" value="LDL receptor-like module"/>
    <property type="match status" value="1"/>
</dbReference>
<keyword evidence="7" id="KW-1185">Reference proteome</keyword>
<dbReference type="Proteomes" id="UP001497497">
    <property type="component" value="Unassembled WGS sequence"/>
</dbReference>
<keyword evidence="4" id="KW-0812">Transmembrane</keyword>
<keyword evidence="4" id="KW-1133">Transmembrane helix</keyword>
<dbReference type="EMBL" id="CAXITT010000142">
    <property type="protein sequence ID" value="CAL1533362.1"/>
    <property type="molecule type" value="Genomic_DNA"/>
</dbReference>
<evidence type="ECO:0000313" key="7">
    <source>
        <dbReference type="Proteomes" id="UP001497497"/>
    </source>
</evidence>
<name>A0AAV2HHD4_LYMST</name>
<dbReference type="AlphaFoldDB" id="A0AAV2HHD4"/>
<keyword evidence="4" id="KW-0472">Membrane</keyword>
<protein>
    <recommendedName>
        <fullName evidence="8">Secreted protein</fullName>
    </recommendedName>
</protein>
<gene>
    <name evidence="6" type="ORF">GSLYS_00007380001</name>
</gene>
<evidence type="ECO:0000256" key="5">
    <source>
        <dbReference type="SAM" id="SignalP"/>
    </source>
</evidence>
<proteinExistence type="predicted"/>
<evidence type="ECO:0000256" key="1">
    <source>
        <dbReference type="ARBA" id="ARBA00023157"/>
    </source>
</evidence>
<feature type="chain" id="PRO_5043976831" description="Secreted protein" evidence="5">
    <location>
        <begin position="23"/>
        <end position="281"/>
    </location>
</feature>
<organism evidence="6 7">
    <name type="scientific">Lymnaea stagnalis</name>
    <name type="common">Great pond snail</name>
    <name type="synonym">Helix stagnalis</name>
    <dbReference type="NCBI Taxonomy" id="6523"/>
    <lineage>
        <taxon>Eukaryota</taxon>
        <taxon>Metazoa</taxon>
        <taxon>Spiralia</taxon>
        <taxon>Lophotrochozoa</taxon>
        <taxon>Mollusca</taxon>
        <taxon>Gastropoda</taxon>
        <taxon>Heterobranchia</taxon>
        <taxon>Euthyneura</taxon>
        <taxon>Panpulmonata</taxon>
        <taxon>Hygrophila</taxon>
        <taxon>Lymnaeoidea</taxon>
        <taxon>Lymnaeidae</taxon>
        <taxon>Lymnaea</taxon>
    </lineage>
</organism>
<evidence type="ECO:0000256" key="3">
    <source>
        <dbReference type="SAM" id="MobiDB-lite"/>
    </source>
</evidence>
<dbReference type="Pfam" id="PF00057">
    <property type="entry name" value="Ldl_recept_a"/>
    <property type="match status" value="1"/>
</dbReference>
<evidence type="ECO:0000256" key="2">
    <source>
        <dbReference type="PROSITE-ProRule" id="PRU00124"/>
    </source>
</evidence>
<dbReference type="CDD" id="cd00112">
    <property type="entry name" value="LDLa"/>
    <property type="match status" value="1"/>
</dbReference>
<sequence>MKIYGAHFILSILLGDVFLVESPEPINLESFNIYDLNRMCAQVATVKNYMDIQIDNLKGSRACSVTLEADEKKSTLKAYFKKYKAGNACSGAVNLYDSRNFAQLGNEGYCKSEAPKGHYELGTAGILSVAKGDSGIDAIVRVVEYYIKDKECPEGKFDCQEKNLCIAKSIACDTSADCPNSKDEGDQCSLRPLYTLIVLVGLLIAFCVCAMVVWEETSRKKRGNRPLPPPEPQTVEPGRFDGAYSEHFGVPRKQPDTEPTVYAPIRGGSPAQIPATTTSPL</sequence>
<dbReference type="PROSITE" id="PS50068">
    <property type="entry name" value="LDLRA_2"/>
    <property type="match status" value="1"/>
</dbReference>
<feature type="transmembrane region" description="Helical" evidence="4">
    <location>
        <begin position="193"/>
        <end position="214"/>
    </location>
</feature>
<comment type="caution">
    <text evidence="6">The sequence shown here is derived from an EMBL/GenBank/DDBJ whole genome shotgun (WGS) entry which is preliminary data.</text>
</comment>
<evidence type="ECO:0000256" key="4">
    <source>
        <dbReference type="SAM" id="Phobius"/>
    </source>
</evidence>
<dbReference type="Gene3D" id="4.10.400.10">
    <property type="entry name" value="Low-density Lipoprotein Receptor"/>
    <property type="match status" value="1"/>
</dbReference>
<feature type="signal peptide" evidence="5">
    <location>
        <begin position="1"/>
        <end position="22"/>
    </location>
</feature>
<evidence type="ECO:0000313" key="6">
    <source>
        <dbReference type="EMBL" id="CAL1533362.1"/>
    </source>
</evidence>
<feature type="region of interest" description="Disordered" evidence="3">
    <location>
        <begin position="220"/>
        <end position="281"/>
    </location>
</feature>
<keyword evidence="5" id="KW-0732">Signal</keyword>
<evidence type="ECO:0008006" key="8">
    <source>
        <dbReference type="Google" id="ProtNLM"/>
    </source>
</evidence>
<reference evidence="6 7" key="1">
    <citation type="submission" date="2024-04" db="EMBL/GenBank/DDBJ databases">
        <authorList>
            <consortium name="Genoscope - CEA"/>
            <person name="William W."/>
        </authorList>
    </citation>
    <scope>NUCLEOTIDE SEQUENCE [LARGE SCALE GENOMIC DNA]</scope>
</reference>
<keyword evidence="1" id="KW-1015">Disulfide bond</keyword>
<comment type="caution">
    <text evidence="2">Lacks conserved residue(s) required for the propagation of feature annotation.</text>
</comment>
<dbReference type="InterPro" id="IPR002172">
    <property type="entry name" value="LDrepeatLR_classA_rpt"/>
</dbReference>